<reference evidence="4 5" key="1">
    <citation type="submission" date="2019-04" db="EMBL/GenBank/DDBJ databases">
        <title>Geobacter oryzae sp. nov., ferric-reducing bacteria isolated from paddy soil.</title>
        <authorList>
            <person name="Xu Z."/>
            <person name="Masuda Y."/>
            <person name="Itoh H."/>
            <person name="Senoo K."/>
        </authorList>
    </citation>
    <scope>NUCLEOTIDE SEQUENCE [LARGE SCALE GENOMIC DNA]</scope>
    <source>
        <strain evidence="4 5">Red111</strain>
    </source>
</reference>
<dbReference type="RefSeq" id="WP_135870124.1">
    <property type="nucleotide sequence ID" value="NZ_SRSC01000002.1"/>
</dbReference>
<dbReference type="Gene3D" id="3.40.1190.20">
    <property type="match status" value="1"/>
</dbReference>
<name>A0A4S1CGI2_9BACT</name>
<dbReference type="PROSITE" id="PS00584">
    <property type="entry name" value="PFKB_KINASES_2"/>
    <property type="match status" value="1"/>
</dbReference>
<evidence type="ECO:0000259" key="3">
    <source>
        <dbReference type="Pfam" id="PF00294"/>
    </source>
</evidence>
<evidence type="ECO:0000313" key="4">
    <source>
        <dbReference type="EMBL" id="TGU72649.1"/>
    </source>
</evidence>
<dbReference type="InterPro" id="IPR029056">
    <property type="entry name" value="Ribokinase-like"/>
</dbReference>
<dbReference type="Pfam" id="PF00294">
    <property type="entry name" value="PfkB"/>
    <property type="match status" value="1"/>
</dbReference>
<accession>A0A4S1CGI2</accession>
<dbReference type="AlphaFoldDB" id="A0A4S1CGI2"/>
<keyword evidence="5" id="KW-1185">Reference proteome</keyword>
<proteinExistence type="predicted"/>
<evidence type="ECO:0000256" key="2">
    <source>
        <dbReference type="ARBA" id="ARBA00022777"/>
    </source>
</evidence>
<dbReference type="InterPro" id="IPR052562">
    <property type="entry name" value="Ketohexokinase-related"/>
</dbReference>
<dbReference type="PANTHER" id="PTHR42774:SF3">
    <property type="entry name" value="KETOHEXOKINASE"/>
    <property type="match status" value="1"/>
</dbReference>
<dbReference type="Proteomes" id="UP000306416">
    <property type="component" value="Unassembled WGS sequence"/>
</dbReference>
<organism evidence="4 5">
    <name type="scientific">Geomonas terrae</name>
    <dbReference type="NCBI Taxonomy" id="2562681"/>
    <lineage>
        <taxon>Bacteria</taxon>
        <taxon>Pseudomonadati</taxon>
        <taxon>Thermodesulfobacteriota</taxon>
        <taxon>Desulfuromonadia</taxon>
        <taxon>Geobacterales</taxon>
        <taxon>Geobacteraceae</taxon>
        <taxon>Geomonas</taxon>
    </lineage>
</organism>
<dbReference type="InterPro" id="IPR011611">
    <property type="entry name" value="PfkB_dom"/>
</dbReference>
<dbReference type="InterPro" id="IPR002173">
    <property type="entry name" value="Carboh/pur_kinase_PfkB_CS"/>
</dbReference>
<comment type="caution">
    <text evidence="4">The sequence shown here is derived from an EMBL/GenBank/DDBJ whole genome shotgun (WGS) entry which is preliminary data.</text>
</comment>
<keyword evidence="1" id="KW-0808">Transferase</keyword>
<keyword evidence="2 4" id="KW-0418">Kinase</keyword>
<dbReference type="GO" id="GO:0016301">
    <property type="term" value="F:kinase activity"/>
    <property type="evidence" value="ECO:0007669"/>
    <property type="project" value="UniProtKB-KW"/>
</dbReference>
<evidence type="ECO:0000256" key="1">
    <source>
        <dbReference type="ARBA" id="ARBA00022679"/>
    </source>
</evidence>
<dbReference type="PANTHER" id="PTHR42774">
    <property type="entry name" value="PHOSPHOTRANSFERASE SYSTEM TRANSPORT PROTEIN"/>
    <property type="match status" value="1"/>
</dbReference>
<dbReference type="SUPFAM" id="SSF53613">
    <property type="entry name" value="Ribokinase-like"/>
    <property type="match status" value="1"/>
</dbReference>
<gene>
    <name evidence="4" type="ORF">E4633_10140</name>
</gene>
<feature type="domain" description="Carbohydrate kinase PfkB" evidence="3">
    <location>
        <begin position="5"/>
        <end position="292"/>
    </location>
</feature>
<evidence type="ECO:0000313" key="5">
    <source>
        <dbReference type="Proteomes" id="UP000306416"/>
    </source>
</evidence>
<sequence length="304" mass="31518">MKYDVVGLGVSTIDLLMVVDELPGGELVQKAHATAVAGGGPVATALVALARLGGKGAMLDRLGDDLFGRMILEEFGREGVDTSGIAIAQGKSSSQASILVRRRDGARAITFAPGDSGELDAADLAVDAIRAARILHLNGRHWDASLRAARVAREAGVRISFDGGSHRFQPAHRELMPLVDICIVAHDYATAFTGAADPGKAALALVEAGPGVVAVTCGTDGSHVAARGGEQFHQIAFPVEHVVDTTGAGDAYHGAFLFALIRGYSLRDSARMASAVGALNTRALGGRAALPTFAELESYLLERS</sequence>
<dbReference type="EMBL" id="SRSC01000002">
    <property type="protein sequence ID" value="TGU72649.1"/>
    <property type="molecule type" value="Genomic_DNA"/>
</dbReference>
<protein>
    <submittedName>
        <fullName evidence="4">Carbohydrate kinase</fullName>
    </submittedName>
</protein>